<evidence type="ECO:0000313" key="3">
    <source>
        <dbReference type="Proteomes" id="UP000192796"/>
    </source>
</evidence>
<feature type="transmembrane region" description="Helical" evidence="1">
    <location>
        <begin position="7"/>
        <end position="26"/>
    </location>
</feature>
<dbReference type="STRING" id="1703345.A3860_09270"/>
<dbReference type="Gene3D" id="2.130.10.10">
    <property type="entry name" value="YVTN repeat-like/Quinoprotein amine dehydrogenase"/>
    <property type="match status" value="1"/>
</dbReference>
<dbReference type="RefSeq" id="WP_081155709.1">
    <property type="nucleotide sequence ID" value="NZ_LVYD01000113.1"/>
</dbReference>
<keyword evidence="3" id="KW-1185">Reference proteome</keyword>
<proteinExistence type="predicted"/>
<dbReference type="AlphaFoldDB" id="A0A1V9FHG8"/>
<gene>
    <name evidence="2" type="ORF">A3860_09270</name>
</gene>
<dbReference type="InterPro" id="IPR018391">
    <property type="entry name" value="PQQ_b-propeller_rpt"/>
</dbReference>
<evidence type="ECO:0008006" key="4">
    <source>
        <dbReference type="Google" id="ProtNLM"/>
    </source>
</evidence>
<dbReference type="OrthoDB" id="304912at2"/>
<keyword evidence="1" id="KW-0812">Transmembrane</keyword>
<dbReference type="PROSITE" id="PS51257">
    <property type="entry name" value="PROKAR_LIPOPROTEIN"/>
    <property type="match status" value="1"/>
</dbReference>
<dbReference type="InterPro" id="IPR053143">
    <property type="entry name" value="Arylsulfate_ST"/>
</dbReference>
<evidence type="ECO:0000313" key="2">
    <source>
        <dbReference type="EMBL" id="OQP57804.1"/>
    </source>
</evidence>
<dbReference type="PANTHER" id="PTHR35340">
    <property type="entry name" value="PQQ ENZYME REPEAT PROTEIN-RELATED"/>
    <property type="match status" value="1"/>
</dbReference>
<sequence>MEIVKRGSFWILQALPVVSFFCMLISGCRPGGVRKFATKEIPLAVQEMVMPAEMQDTLPIRFSKGFSLIARRDLPGQMYIINAQGNIVWYHTIKDAGFKVAHFTKASTILSIVAPPSYPTSYGDEILEISLAGDTVFHLKKGESGFDKTIHHEVFYNTCHQLVTLTLEKKVFDLSKLGGTKTDTVTGDGILILDDKGNKVWSWSVFDVLDPLTDPDILKDKADWLHANGLSIDRDGNYLLSFYLSGQVWKIDAKSGKLIWKLGRGGDFSFPKGGEFYESHAVHRTAKNQLLLFENGTNKKRSGVWAYTLDEPGRKANVNLFIELPLNLYSERMGSAYWVDEASLLVCSSQAQSVSLLDTTGKILWRVRTGFIPYRAEFIDSLP</sequence>
<evidence type="ECO:0000256" key="1">
    <source>
        <dbReference type="SAM" id="Phobius"/>
    </source>
</evidence>
<protein>
    <recommendedName>
        <fullName evidence="4">Aryl sulfotransferase</fullName>
    </recommendedName>
</protein>
<dbReference type="InterPro" id="IPR015943">
    <property type="entry name" value="WD40/YVTN_repeat-like_dom_sf"/>
</dbReference>
<accession>A0A1V9FHG8</accession>
<dbReference type="SUPFAM" id="SSF63829">
    <property type="entry name" value="Calcium-dependent phosphotriesterase"/>
    <property type="match status" value="1"/>
</dbReference>
<comment type="caution">
    <text evidence="2">The sequence shown here is derived from an EMBL/GenBank/DDBJ whole genome shotgun (WGS) entry which is preliminary data.</text>
</comment>
<keyword evidence="1" id="KW-1133">Transmembrane helix</keyword>
<dbReference type="Proteomes" id="UP000192796">
    <property type="component" value="Unassembled WGS sequence"/>
</dbReference>
<keyword evidence="1" id="KW-0472">Membrane</keyword>
<dbReference type="SMART" id="SM00564">
    <property type="entry name" value="PQQ"/>
    <property type="match status" value="3"/>
</dbReference>
<reference evidence="2 3" key="1">
    <citation type="submission" date="2016-03" db="EMBL/GenBank/DDBJ databases">
        <title>Niastella vici sp. nov., isolated from farmland soil.</title>
        <authorList>
            <person name="Chen L."/>
            <person name="Wang D."/>
            <person name="Yang S."/>
            <person name="Wang G."/>
        </authorList>
    </citation>
    <scope>NUCLEOTIDE SEQUENCE [LARGE SCALE GENOMIC DNA]</scope>
    <source>
        <strain evidence="2 3">DJ57</strain>
    </source>
</reference>
<dbReference type="EMBL" id="LVYD01000113">
    <property type="protein sequence ID" value="OQP57804.1"/>
    <property type="molecule type" value="Genomic_DNA"/>
</dbReference>
<dbReference type="PANTHER" id="PTHR35340:SF5">
    <property type="entry name" value="ASST-DOMAIN-CONTAINING PROTEIN"/>
    <property type="match status" value="1"/>
</dbReference>
<dbReference type="Pfam" id="PF05935">
    <property type="entry name" value="Arylsulfotrans"/>
    <property type="match status" value="1"/>
</dbReference>
<name>A0A1V9FHG8_9BACT</name>
<organism evidence="2 3">
    <name type="scientific">Niastella vici</name>
    <dbReference type="NCBI Taxonomy" id="1703345"/>
    <lineage>
        <taxon>Bacteria</taxon>
        <taxon>Pseudomonadati</taxon>
        <taxon>Bacteroidota</taxon>
        <taxon>Chitinophagia</taxon>
        <taxon>Chitinophagales</taxon>
        <taxon>Chitinophagaceae</taxon>
        <taxon>Niastella</taxon>
    </lineage>
</organism>
<dbReference type="GO" id="GO:0004062">
    <property type="term" value="F:aryl sulfotransferase activity"/>
    <property type="evidence" value="ECO:0007669"/>
    <property type="project" value="InterPro"/>
</dbReference>
<dbReference type="InterPro" id="IPR010262">
    <property type="entry name" value="Arylsulfotransferase_bact"/>
</dbReference>